<organism evidence="1 2">
    <name type="scientific">Luteibacter jiangsuensis</name>
    <dbReference type="NCBI Taxonomy" id="637577"/>
    <lineage>
        <taxon>Bacteria</taxon>
        <taxon>Pseudomonadati</taxon>
        <taxon>Pseudomonadota</taxon>
        <taxon>Gammaproteobacteria</taxon>
        <taxon>Lysobacterales</taxon>
        <taxon>Rhodanobacteraceae</taxon>
        <taxon>Luteibacter</taxon>
    </lineage>
</organism>
<comment type="caution">
    <text evidence="1">The sequence shown here is derived from an EMBL/GenBank/DDBJ whole genome shotgun (WGS) entry which is preliminary data.</text>
</comment>
<sequence length="585" mass="64061">MEALSPSMGMPFETRQLRSADVVWINERWFLSQGVDILEPSTRARIVQALKNDFAYAAPRPPRDHEPDEFYTSSTRTMHADRYGAPGGTPNHGGSGRCGYVGAFNAKGIGPTSLVGKTADWYHSHGCMWLEEAIREAILGEIADAEFPHGAVPTVAILRINDVLQRPDGSFEPHRAIAVRPNFIRPAHFERSIYFGKGGTIESPQFQDAQRTREAIGNFCDKAGPDGSLGVTTTGIVDTLDRISRQIGHGWFHRLHHGGYFSSNVTVDGELVDFGSFRALPDWRRARTVRAAAPFGDEFSYMKPMVDSLAFYFRKYAPATQQLPATHVVIRRLSEIALTAFDEACTKAFALESIPAARSAVRVRILAEAREAFIHEQQTLVDYLAARPLGHQSGRRDVADALAHRLTSLLRDAGTETGAIGAVDSCKAAMARWRAPRRLIVRENLVRLTNYLLKSGEANAEDAFTHFIEGCVSKSRRYWPSLPPGLVLLAQRSGSHSAALYCADPVSGDRTLIVEGTRCAETVAIFGRTIALAMLPPLASHDQGRGKVSLVLPSCGLDAKCGGPIAIANQTVEIPSADRFYQPPD</sequence>
<dbReference type="RefSeq" id="WP_306846915.1">
    <property type="nucleotide sequence ID" value="NZ_JAUSSK010000001.1"/>
</dbReference>
<dbReference type="Proteomes" id="UP001237737">
    <property type="component" value="Unassembled WGS sequence"/>
</dbReference>
<evidence type="ECO:0000313" key="2">
    <source>
        <dbReference type="Proteomes" id="UP001237737"/>
    </source>
</evidence>
<proteinExistence type="predicted"/>
<name>A0ABT9SWA4_9GAMM</name>
<reference evidence="1 2" key="1">
    <citation type="submission" date="2023-07" db="EMBL/GenBank/DDBJ databases">
        <title>Sorghum-associated microbial communities from plants grown in Nebraska, USA.</title>
        <authorList>
            <person name="Schachtman D."/>
        </authorList>
    </citation>
    <scope>NUCLEOTIDE SEQUENCE [LARGE SCALE GENOMIC DNA]</scope>
    <source>
        <strain evidence="1 2">CC60</strain>
    </source>
</reference>
<evidence type="ECO:0000313" key="1">
    <source>
        <dbReference type="EMBL" id="MDQ0008262.1"/>
    </source>
</evidence>
<protein>
    <submittedName>
        <fullName evidence="1">Uncharacterized protein</fullName>
    </submittedName>
</protein>
<gene>
    <name evidence="1" type="ORF">J2T07_000421</name>
</gene>
<keyword evidence="2" id="KW-1185">Reference proteome</keyword>
<accession>A0ABT9SWA4</accession>
<dbReference type="EMBL" id="JAUSSK010000001">
    <property type="protein sequence ID" value="MDQ0008262.1"/>
    <property type="molecule type" value="Genomic_DNA"/>
</dbReference>